<sequence length="68" mass="7803">MNDDDKRARLREIETDLDALRRELPGPVDGPLDANEAAENLQEREETAGRIEDLEEERTRLRDELGVS</sequence>
<comment type="caution">
    <text evidence="2">The sequence shown here is derived from an EMBL/GenBank/DDBJ whole genome shotgun (WGS) entry which is preliminary data.</text>
</comment>
<name>A0ABW2CBB9_9ACTN</name>
<feature type="compositionally biased region" description="Basic and acidic residues" evidence="1">
    <location>
        <begin position="41"/>
        <end position="68"/>
    </location>
</feature>
<keyword evidence="3" id="KW-1185">Reference proteome</keyword>
<reference evidence="3" key="1">
    <citation type="journal article" date="2019" name="Int. J. Syst. Evol. Microbiol.">
        <title>The Global Catalogue of Microorganisms (GCM) 10K type strain sequencing project: providing services to taxonomists for standard genome sequencing and annotation.</title>
        <authorList>
            <consortium name="The Broad Institute Genomics Platform"/>
            <consortium name="The Broad Institute Genome Sequencing Center for Infectious Disease"/>
            <person name="Wu L."/>
            <person name="Ma J."/>
        </authorList>
    </citation>
    <scope>NUCLEOTIDE SEQUENCE [LARGE SCALE GENOMIC DNA]</scope>
    <source>
        <strain evidence="3">JCM 3369</strain>
    </source>
</reference>
<evidence type="ECO:0000313" key="2">
    <source>
        <dbReference type="EMBL" id="MFC6878216.1"/>
    </source>
</evidence>
<evidence type="ECO:0000313" key="3">
    <source>
        <dbReference type="Proteomes" id="UP001596380"/>
    </source>
</evidence>
<dbReference type="RefSeq" id="WP_160820133.1">
    <property type="nucleotide sequence ID" value="NZ_JBHSXE010000001.1"/>
</dbReference>
<feature type="region of interest" description="Disordered" evidence="1">
    <location>
        <begin position="18"/>
        <end position="68"/>
    </location>
</feature>
<gene>
    <name evidence="2" type="ORF">ACFQKB_00405</name>
</gene>
<dbReference type="EMBL" id="JBHSXS010000001">
    <property type="protein sequence ID" value="MFC6878216.1"/>
    <property type="molecule type" value="Genomic_DNA"/>
</dbReference>
<accession>A0ABW2CBB9</accession>
<protein>
    <submittedName>
        <fullName evidence="2">Uncharacterized protein</fullName>
    </submittedName>
</protein>
<proteinExistence type="predicted"/>
<dbReference type="Proteomes" id="UP001596380">
    <property type="component" value="Unassembled WGS sequence"/>
</dbReference>
<organism evidence="2 3">
    <name type="scientific">Actinomadura yumaensis</name>
    <dbReference type="NCBI Taxonomy" id="111807"/>
    <lineage>
        <taxon>Bacteria</taxon>
        <taxon>Bacillati</taxon>
        <taxon>Actinomycetota</taxon>
        <taxon>Actinomycetes</taxon>
        <taxon>Streptosporangiales</taxon>
        <taxon>Thermomonosporaceae</taxon>
        <taxon>Actinomadura</taxon>
    </lineage>
</organism>
<evidence type="ECO:0000256" key="1">
    <source>
        <dbReference type="SAM" id="MobiDB-lite"/>
    </source>
</evidence>